<name>A0A1Y5YE58_KIBAR</name>
<keyword evidence="3" id="KW-1185">Reference proteome</keyword>
<sequence length="137" mass="14750">MPVRSGAVAVVPRRSRPASGGEGGQAGERGSSLLVALQGIAQEPGQRCSLRRGKSCDLLGWREELVLDGAERSPTRRCQRKHLDPPVSRPLTVKVGCKGLLSGQVKEYQTGFGVNRPTFGRSATRHICFDAPLGCIW</sequence>
<evidence type="ECO:0000256" key="1">
    <source>
        <dbReference type="SAM" id="MobiDB-lite"/>
    </source>
</evidence>
<evidence type="ECO:0000313" key="3">
    <source>
        <dbReference type="Proteomes" id="UP000192674"/>
    </source>
</evidence>
<proteinExistence type="predicted"/>
<dbReference type="EMBL" id="FWXV01000032">
    <property type="protein sequence ID" value="SMD27622.1"/>
    <property type="molecule type" value="Genomic_DNA"/>
</dbReference>
<gene>
    <name evidence="2" type="ORF">SAMN05661093_11232</name>
</gene>
<feature type="region of interest" description="Disordered" evidence="1">
    <location>
        <begin position="1"/>
        <end position="28"/>
    </location>
</feature>
<evidence type="ECO:0000313" key="2">
    <source>
        <dbReference type="EMBL" id="SMD27622.1"/>
    </source>
</evidence>
<protein>
    <submittedName>
        <fullName evidence="2">Uncharacterized protein</fullName>
    </submittedName>
</protein>
<dbReference type="AlphaFoldDB" id="A0A1Y5YE58"/>
<dbReference type="Proteomes" id="UP000192674">
    <property type="component" value="Unassembled WGS sequence"/>
</dbReference>
<organism evidence="2 3">
    <name type="scientific">Kibdelosporangium aridum</name>
    <dbReference type="NCBI Taxonomy" id="2030"/>
    <lineage>
        <taxon>Bacteria</taxon>
        <taxon>Bacillati</taxon>
        <taxon>Actinomycetota</taxon>
        <taxon>Actinomycetes</taxon>
        <taxon>Pseudonocardiales</taxon>
        <taxon>Pseudonocardiaceae</taxon>
        <taxon>Kibdelosporangium</taxon>
    </lineage>
</organism>
<accession>A0A1Y5YE58</accession>
<reference evidence="2 3" key="1">
    <citation type="submission" date="2017-04" db="EMBL/GenBank/DDBJ databases">
        <authorList>
            <person name="Afonso C.L."/>
            <person name="Miller P.J."/>
            <person name="Scott M.A."/>
            <person name="Spackman E."/>
            <person name="Goraichik I."/>
            <person name="Dimitrov K.M."/>
            <person name="Suarez D.L."/>
            <person name="Swayne D.E."/>
        </authorList>
    </citation>
    <scope>NUCLEOTIDE SEQUENCE [LARGE SCALE GENOMIC DNA]</scope>
    <source>
        <strain evidence="2 3">DSM 43828</strain>
    </source>
</reference>